<evidence type="ECO:0000256" key="1">
    <source>
        <dbReference type="SAM" id="SignalP"/>
    </source>
</evidence>
<dbReference type="GeneID" id="98568363"/>
<dbReference type="SUPFAM" id="SSF53850">
    <property type="entry name" value="Periplasmic binding protein-like II"/>
    <property type="match status" value="1"/>
</dbReference>
<dbReference type="InterPro" id="IPR006059">
    <property type="entry name" value="SBP"/>
</dbReference>
<dbReference type="InterPro" id="IPR050490">
    <property type="entry name" value="Bact_solute-bd_prot1"/>
</dbReference>
<evidence type="ECO:0000313" key="3">
    <source>
        <dbReference type="EMBL" id="RST95171.1"/>
    </source>
</evidence>
<protein>
    <submittedName>
        <fullName evidence="3">Sugar ABC transporter substrate-binding protein</fullName>
    </submittedName>
</protein>
<keyword evidence="1" id="KW-0732">Signal</keyword>
<dbReference type="AlphaFoldDB" id="A0A429ZNA6"/>
<dbReference type="Pfam" id="PF12010">
    <property type="entry name" value="DUF3502"/>
    <property type="match status" value="1"/>
</dbReference>
<evidence type="ECO:0000259" key="2">
    <source>
        <dbReference type="Pfam" id="PF12010"/>
    </source>
</evidence>
<comment type="caution">
    <text evidence="3">The sequence shown here is derived from an EMBL/GenBank/DDBJ whole genome shotgun (WGS) entry which is preliminary data.</text>
</comment>
<dbReference type="RefSeq" id="WP_126779999.1">
    <property type="nucleotide sequence ID" value="NZ_NGJU01000011.1"/>
</dbReference>
<dbReference type="PROSITE" id="PS51257">
    <property type="entry name" value="PROKAR_LIPOPROTEIN"/>
    <property type="match status" value="1"/>
</dbReference>
<feature type="signal peptide" evidence="1">
    <location>
        <begin position="1"/>
        <end position="21"/>
    </location>
</feature>
<name>A0A429ZNA6_9ENTE</name>
<gene>
    <name evidence="3" type="ORF">CBF35_08275</name>
</gene>
<evidence type="ECO:0000313" key="4">
    <source>
        <dbReference type="Proteomes" id="UP000287239"/>
    </source>
</evidence>
<proteinExistence type="predicted"/>
<keyword evidence="4" id="KW-1185">Reference proteome</keyword>
<feature type="chain" id="PRO_5039465422" evidence="1">
    <location>
        <begin position="22"/>
        <end position="481"/>
    </location>
</feature>
<dbReference type="Gene3D" id="3.40.190.10">
    <property type="entry name" value="Periplasmic binding protein-like II"/>
    <property type="match status" value="1"/>
</dbReference>
<dbReference type="Pfam" id="PF01547">
    <property type="entry name" value="SBP_bac_1"/>
    <property type="match status" value="1"/>
</dbReference>
<organism evidence="3 4">
    <name type="scientific">Vagococcus salmoninarum</name>
    <dbReference type="NCBI Taxonomy" id="2739"/>
    <lineage>
        <taxon>Bacteria</taxon>
        <taxon>Bacillati</taxon>
        <taxon>Bacillota</taxon>
        <taxon>Bacilli</taxon>
        <taxon>Lactobacillales</taxon>
        <taxon>Enterococcaceae</taxon>
        <taxon>Vagococcus</taxon>
    </lineage>
</organism>
<accession>A0A429ZNA6</accession>
<dbReference type="PANTHER" id="PTHR43649:SF17">
    <property type="entry name" value="ABC TRANSPORTER SOLUTE BINDING PROTEIN-SUGAR TRANSPORT"/>
    <property type="match status" value="1"/>
</dbReference>
<dbReference type="EMBL" id="NGJU01000011">
    <property type="protein sequence ID" value="RST95171.1"/>
    <property type="molecule type" value="Genomic_DNA"/>
</dbReference>
<dbReference type="InterPro" id="IPR022627">
    <property type="entry name" value="DUF3502"/>
</dbReference>
<sequence length="481" mass="53669">MKNWKKVLMVSTALLLTVGLAACGKKEKATDEVPTLLMYQIGDKPENYDQLMEIANKQIEEKVGVKLNMQYIGWGDYDQKMSVIVSSGENYDIALAKNYVTNAQKGAYADLTELMPKHAKAAYDMLDEAYIQGNTINDKLYAFPVNANIFAQQMITFNKQFLDKYDLDISKVENYEDLEPLLSVIKEKEPTVMPLSAGKGFRVERDFDYVLENGLPFAVDLKGDPEKIVNQFDVESHKAGLRTMHKYYEAGYVAKDASTSNTEYPLDSATWFARQETQGPYDYGDTILTMAANQELVSKAITEPLKATANTQMASFVVSSSSKNVEKSVELLGLLNSDPELLNGLIYGIEGEAWEKVGDNRVKLLDGYGPNKHMAAWNTANNAIIYVQESITDEMIAERDRSIAEATASPILGFIFETDTVKAEISNLNNVMSQYLDGLNTGTLDPDQAIPEMNAKLKTAGYEKVLTEMQKQYDAFRAAQK</sequence>
<dbReference type="OrthoDB" id="7936627at2"/>
<dbReference type="PANTHER" id="PTHR43649">
    <property type="entry name" value="ARABINOSE-BINDING PROTEIN-RELATED"/>
    <property type="match status" value="1"/>
</dbReference>
<dbReference type="Proteomes" id="UP000287239">
    <property type="component" value="Unassembled WGS sequence"/>
</dbReference>
<reference evidence="3 4" key="1">
    <citation type="submission" date="2017-05" db="EMBL/GenBank/DDBJ databases">
        <title>Vagococcus spp. assemblies.</title>
        <authorList>
            <person name="Gulvik C.A."/>
        </authorList>
    </citation>
    <scope>NUCLEOTIDE SEQUENCE [LARGE SCALE GENOMIC DNA]</scope>
    <source>
        <strain evidence="3 4">NCFB 2777</strain>
    </source>
</reference>
<feature type="domain" description="DUF3502" evidence="2">
    <location>
        <begin position="410"/>
        <end position="478"/>
    </location>
</feature>